<proteinExistence type="predicted"/>
<accession>A0A6A6QQY0</accession>
<organism evidence="1 2">
    <name type="scientific">Lophium mytilinum</name>
    <dbReference type="NCBI Taxonomy" id="390894"/>
    <lineage>
        <taxon>Eukaryota</taxon>
        <taxon>Fungi</taxon>
        <taxon>Dikarya</taxon>
        <taxon>Ascomycota</taxon>
        <taxon>Pezizomycotina</taxon>
        <taxon>Dothideomycetes</taxon>
        <taxon>Pleosporomycetidae</taxon>
        <taxon>Mytilinidiales</taxon>
        <taxon>Mytilinidiaceae</taxon>
        <taxon>Lophium</taxon>
    </lineage>
</organism>
<sequence>MFPIIAVPVSAPRLYHLRNSTTSPSHSFSVLAIMYPLGVHKTSLRHRSLPASPGAGTSETNLGAPSDHLMAMPHSASRRCENLSPCRPAGQRWDGPSVCNLSCRALITRASPGQPLLPHPLLLVSSSTFSFSPSHSFDLLRPCLALTLLFSHSNYLRNN</sequence>
<dbReference type="EMBL" id="MU004190">
    <property type="protein sequence ID" value="KAF2494898.1"/>
    <property type="molecule type" value="Genomic_DNA"/>
</dbReference>
<reference evidence="1" key="1">
    <citation type="journal article" date="2020" name="Stud. Mycol.">
        <title>101 Dothideomycetes genomes: a test case for predicting lifestyles and emergence of pathogens.</title>
        <authorList>
            <person name="Haridas S."/>
            <person name="Albert R."/>
            <person name="Binder M."/>
            <person name="Bloem J."/>
            <person name="Labutti K."/>
            <person name="Salamov A."/>
            <person name="Andreopoulos B."/>
            <person name="Baker S."/>
            <person name="Barry K."/>
            <person name="Bills G."/>
            <person name="Bluhm B."/>
            <person name="Cannon C."/>
            <person name="Castanera R."/>
            <person name="Culley D."/>
            <person name="Daum C."/>
            <person name="Ezra D."/>
            <person name="Gonzalez J."/>
            <person name="Henrissat B."/>
            <person name="Kuo A."/>
            <person name="Liang C."/>
            <person name="Lipzen A."/>
            <person name="Lutzoni F."/>
            <person name="Magnuson J."/>
            <person name="Mondo S."/>
            <person name="Nolan M."/>
            <person name="Ohm R."/>
            <person name="Pangilinan J."/>
            <person name="Park H.-J."/>
            <person name="Ramirez L."/>
            <person name="Alfaro M."/>
            <person name="Sun H."/>
            <person name="Tritt A."/>
            <person name="Yoshinaga Y."/>
            <person name="Zwiers L.-H."/>
            <person name="Turgeon B."/>
            <person name="Goodwin S."/>
            <person name="Spatafora J."/>
            <person name="Crous P."/>
            <person name="Grigoriev I."/>
        </authorList>
    </citation>
    <scope>NUCLEOTIDE SEQUENCE</scope>
    <source>
        <strain evidence="1">CBS 269.34</strain>
    </source>
</reference>
<protein>
    <submittedName>
        <fullName evidence="1">Uncharacterized protein</fullName>
    </submittedName>
</protein>
<dbReference type="Proteomes" id="UP000799750">
    <property type="component" value="Unassembled WGS sequence"/>
</dbReference>
<keyword evidence="2" id="KW-1185">Reference proteome</keyword>
<gene>
    <name evidence="1" type="ORF">BU16DRAFT_50823</name>
</gene>
<name>A0A6A6QQY0_9PEZI</name>
<evidence type="ECO:0000313" key="1">
    <source>
        <dbReference type="EMBL" id="KAF2494898.1"/>
    </source>
</evidence>
<dbReference type="AlphaFoldDB" id="A0A6A6QQY0"/>
<evidence type="ECO:0000313" key="2">
    <source>
        <dbReference type="Proteomes" id="UP000799750"/>
    </source>
</evidence>